<organism evidence="2 3">
    <name type="scientific">Salipiger mangrovisoli</name>
    <dbReference type="NCBI Taxonomy" id="2865933"/>
    <lineage>
        <taxon>Bacteria</taxon>
        <taxon>Pseudomonadati</taxon>
        <taxon>Pseudomonadota</taxon>
        <taxon>Alphaproteobacteria</taxon>
        <taxon>Rhodobacterales</taxon>
        <taxon>Roseobacteraceae</taxon>
        <taxon>Salipiger</taxon>
    </lineage>
</organism>
<keyword evidence="1" id="KW-0732">Signal</keyword>
<proteinExistence type="predicted"/>
<gene>
    <name evidence="2" type="ORF">IQ782_21660</name>
</gene>
<dbReference type="Proteomes" id="UP000607796">
    <property type="component" value="Unassembled WGS sequence"/>
</dbReference>
<evidence type="ECO:0000313" key="3">
    <source>
        <dbReference type="Proteomes" id="UP000607796"/>
    </source>
</evidence>
<feature type="signal peptide" evidence="1">
    <location>
        <begin position="1"/>
        <end position="19"/>
    </location>
</feature>
<evidence type="ECO:0000256" key="1">
    <source>
        <dbReference type="SAM" id="SignalP"/>
    </source>
</evidence>
<dbReference type="EMBL" id="JADFFK010000019">
    <property type="protein sequence ID" value="MBE9639466.1"/>
    <property type="molecule type" value="Genomic_DNA"/>
</dbReference>
<keyword evidence="3" id="KW-1185">Reference proteome</keyword>
<name>A0ABR9X7J7_9RHOB</name>
<reference evidence="2 3" key="1">
    <citation type="journal article" date="2021" name="Int. J. Syst. Evol. Microbiol.">
        <title>Salipiger mangrovisoli sp. nov., isolated from mangrove soil and the proposal for the reclassification of Paraphaeobacter pallidus as Salipiger pallidus comb. nov.</title>
        <authorList>
            <person name="Du J."/>
            <person name="Liu Y."/>
            <person name="Pei T."/>
            <person name="Deng M.R."/>
            <person name="Zhu H."/>
        </authorList>
    </citation>
    <scope>NUCLEOTIDE SEQUENCE [LARGE SCALE GENOMIC DNA]</scope>
    <source>
        <strain evidence="2 3">6D45A</strain>
    </source>
</reference>
<feature type="chain" id="PRO_5046585718" evidence="1">
    <location>
        <begin position="20"/>
        <end position="194"/>
    </location>
</feature>
<comment type="caution">
    <text evidence="2">The sequence shown here is derived from an EMBL/GenBank/DDBJ whole genome shotgun (WGS) entry which is preliminary data.</text>
</comment>
<protein>
    <submittedName>
        <fullName evidence="2">Uncharacterized protein</fullName>
    </submittedName>
</protein>
<accession>A0ABR9X7J7</accession>
<dbReference type="RefSeq" id="WP_194136746.1">
    <property type="nucleotide sequence ID" value="NZ_JADFFK010000019.1"/>
</dbReference>
<evidence type="ECO:0000313" key="2">
    <source>
        <dbReference type="EMBL" id="MBE9639466.1"/>
    </source>
</evidence>
<sequence>MNLSPLVLAMTLVPGLANAASCPTSADLDTGIRLRGAEGASELFTRQGPALVRSVYEQDGVAVTRTLLGSGLYVLETLDLEDGAPVPETRTTFGFPMPPAAMPMPKPAGSWTVKVTVTEAGRLGTEVQSYRFGPETEITFGACTYDMIPIIQHYDDETIDYVTWLPELGLSFLSGFSDTEGQERYDYFAIEAVR</sequence>